<evidence type="ECO:0000313" key="1">
    <source>
        <dbReference type="EMBL" id="OAD21978.1"/>
    </source>
</evidence>
<accession>A0A176S231</accession>
<evidence type="ECO:0000313" key="2">
    <source>
        <dbReference type="Proteomes" id="UP000076962"/>
    </source>
</evidence>
<organism evidence="1 2">
    <name type="scientific">Candidatus Thiomargarita nelsonii</name>
    <dbReference type="NCBI Taxonomy" id="1003181"/>
    <lineage>
        <taxon>Bacteria</taxon>
        <taxon>Pseudomonadati</taxon>
        <taxon>Pseudomonadota</taxon>
        <taxon>Gammaproteobacteria</taxon>
        <taxon>Thiotrichales</taxon>
        <taxon>Thiotrichaceae</taxon>
        <taxon>Thiomargarita</taxon>
    </lineage>
</organism>
<dbReference type="AlphaFoldDB" id="A0A176S231"/>
<keyword evidence="2" id="KW-1185">Reference proteome</keyword>
<name>A0A176S231_9GAMM</name>
<dbReference type="Proteomes" id="UP000076962">
    <property type="component" value="Unassembled WGS sequence"/>
</dbReference>
<feature type="non-terminal residue" evidence="1">
    <location>
        <position position="33"/>
    </location>
</feature>
<reference evidence="1 2" key="1">
    <citation type="submission" date="2016-05" db="EMBL/GenBank/DDBJ databases">
        <title>Single-cell genome of chain-forming Candidatus Thiomargarita nelsonii and comparison to other large sulfur-oxidizing bacteria.</title>
        <authorList>
            <person name="Winkel M."/>
            <person name="Salman V."/>
            <person name="Woyke T."/>
            <person name="Schulz-Vogt H."/>
            <person name="Richter M."/>
            <person name="Flood B."/>
            <person name="Bailey J."/>
            <person name="Amann R."/>
            <person name="Mussmann M."/>
        </authorList>
    </citation>
    <scope>NUCLEOTIDE SEQUENCE [LARGE SCALE GENOMIC DNA]</scope>
    <source>
        <strain evidence="1 2">THI036</strain>
    </source>
</reference>
<gene>
    <name evidence="1" type="ORF">THIOM_002240</name>
</gene>
<proteinExistence type="predicted"/>
<sequence>MTKDRQGDKTLIDVEVSVDEYLSQIDWRVNANA</sequence>
<comment type="caution">
    <text evidence="1">The sequence shown here is derived from an EMBL/GenBank/DDBJ whole genome shotgun (WGS) entry which is preliminary data.</text>
</comment>
<dbReference type="EMBL" id="LUTY01001257">
    <property type="protein sequence ID" value="OAD21978.1"/>
    <property type="molecule type" value="Genomic_DNA"/>
</dbReference>
<protein>
    <submittedName>
        <fullName evidence="1">Uncharacterized protein</fullName>
    </submittedName>
</protein>